<dbReference type="InterPro" id="IPR004875">
    <property type="entry name" value="DDE_SF_endonuclease_dom"/>
</dbReference>
<dbReference type="InterPro" id="IPR011011">
    <property type="entry name" value="Znf_FYVE_PHD"/>
</dbReference>
<organism evidence="5 6">
    <name type="scientific">Euphydryas editha</name>
    <name type="common">Edith's checkerspot</name>
    <dbReference type="NCBI Taxonomy" id="104508"/>
    <lineage>
        <taxon>Eukaryota</taxon>
        <taxon>Metazoa</taxon>
        <taxon>Ecdysozoa</taxon>
        <taxon>Arthropoda</taxon>
        <taxon>Hexapoda</taxon>
        <taxon>Insecta</taxon>
        <taxon>Pterygota</taxon>
        <taxon>Neoptera</taxon>
        <taxon>Endopterygota</taxon>
        <taxon>Lepidoptera</taxon>
        <taxon>Glossata</taxon>
        <taxon>Ditrysia</taxon>
        <taxon>Papilionoidea</taxon>
        <taxon>Nymphalidae</taxon>
        <taxon>Nymphalinae</taxon>
        <taxon>Euphydryas</taxon>
    </lineage>
</organism>
<comment type="caution">
    <text evidence="5">The sequence shown here is derived from an EMBL/GenBank/DDBJ whole genome shotgun (WGS) entry which is preliminary data.</text>
</comment>
<protein>
    <recommendedName>
        <fullName evidence="4">HTH CENPB-type domain-containing protein</fullName>
    </recommendedName>
</protein>
<evidence type="ECO:0000256" key="2">
    <source>
        <dbReference type="ARBA" id="ARBA00023125"/>
    </source>
</evidence>
<keyword evidence="6" id="KW-1185">Reference proteome</keyword>
<name>A0AAU9V9R7_EUPED</name>
<dbReference type="CDD" id="cd15489">
    <property type="entry name" value="PHD_SF"/>
    <property type="match status" value="1"/>
</dbReference>
<dbReference type="SUPFAM" id="SSF46689">
    <property type="entry name" value="Homeodomain-like"/>
    <property type="match status" value="1"/>
</dbReference>
<feature type="domain" description="HTH CENPB-type" evidence="4">
    <location>
        <begin position="50"/>
        <end position="125"/>
    </location>
</feature>
<evidence type="ECO:0000259" key="4">
    <source>
        <dbReference type="PROSITE" id="PS51253"/>
    </source>
</evidence>
<feature type="compositionally biased region" description="Basic and acidic residues" evidence="3">
    <location>
        <begin position="495"/>
        <end position="515"/>
    </location>
</feature>
<dbReference type="GO" id="GO:0003677">
    <property type="term" value="F:DNA binding"/>
    <property type="evidence" value="ECO:0007669"/>
    <property type="project" value="UniProtKB-KW"/>
</dbReference>
<gene>
    <name evidence="5" type="ORF">EEDITHA_LOCUS22050</name>
</gene>
<sequence>MKKRQYSKQSIDNAIRFVQNKQGSIRLAAKTFGVPRSSIIFKLANPKTKFKSGPDTILTTEEEEHLVNYIISLSHRGFPRKKDDILDSVQFFLKENPRPNPFKNGRPGEKWFSSFMKRHPNLTERTAEGVTKASACVSEYDIRKWFSEIENFFEKEHLCEGKSYQKRGRKTSTLLRKLLRKKTDLVAAKTTFPVILYVDGHKTHLTKEVSELCKSLEIHLIALYPNATRILQPADVASFKPIKSGWKKHLRLWYAENENGAVLNKQNFAPLLQRVVESSTNPSIAKNGFRTTGLFPFNPDAINYDKCLGNKEAKNLSAIAITPPFNTMIQSSLNFNDFKTIVGAERITVFESSQEKDIHFENEESRVIFNLWKQFLKPKECDSRDPDILDLPILDREEPSVNTKETYDYYLDEATGELRKERNNIEPLPSTSSCDPNKKITVLSTGSFSDYLKRKMWPASPKRKGIRKTERIPYALTSDTYLKIMKEKEDKKKELQLEKENKKKIREEKKALSEHKKNKGKGKRTRLQQTEPETKSDKNIRSDTCLDEEMTDSVLSQVNINKYRLCSGCSRTIYGVNVLECVMCDRQFHDNCVPNHHKIHIPFDEDDYVCHICYQLNKSGSSTDELFEMFQEEAKKCGF</sequence>
<dbReference type="SUPFAM" id="SSF57903">
    <property type="entry name" value="FYVE/PHD zinc finger"/>
    <property type="match status" value="1"/>
</dbReference>
<dbReference type="InterPro" id="IPR009057">
    <property type="entry name" value="Homeodomain-like_sf"/>
</dbReference>
<feature type="compositionally biased region" description="Basic residues" evidence="3">
    <location>
        <begin position="516"/>
        <end position="526"/>
    </location>
</feature>
<reference evidence="5" key="1">
    <citation type="submission" date="2022-03" db="EMBL/GenBank/DDBJ databases">
        <authorList>
            <person name="Tunstrom K."/>
        </authorList>
    </citation>
    <scope>NUCLEOTIDE SEQUENCE</scope>
</reference>
<evidence type="ECO:0000313" key="6">
    <source>
        <dbReference type="Proteomes" id="UP001153954"/>
    </source>
</evidence>
<dbReference type="Proteomes" id="UP001153954">
    <property type="component" value="Unassembled WGS sequence"/>
</dbReference>
<dbReference type="AlphaFoldDB" id="A0AAU9V9R7"/>
<dbReference type="Pfam" id="PF03184">
    <property type="entry name" value="DDE_1"/>
    <property type="match status" value="1"/>
</dbReference>
<evidence type="ECO:0000256" key="3">
    <source>
        <dbReference type="SAM" id="MobiDB-lite"/>
    </source>
</evidence>
<dbReference type="Gene3D" id="1.10.10.60">
    <property type="entry name" value="Homeodomain-like"/>
    <property type="match status" value="1"/>
</dbReference>
<proteinExistence type="predicted"/>
<evidence type="ECO:0000256" key="1">
    <source>
        <dbReference type="ARBA" id="ARBA00004123"/>
    </source>
</evidence>
<dbReference type="InterPro" id="IPR006600">
    <property type="entry name" value="HTH_CenpB_DNA-bd_dom"/>
</dbReference>
<feature type="region of interest" description="Disordered" evidence="3">
    <location>
        <begin position="495"/>
        <end position="539"/>
    </location>
</feature>
<keyword evidence="2" id="KW-0238">DNA-binding</keyword>
<comment type="subcellular location">
    <subcellularLocation>
        <location evidence="1">Nucleus</location>
    </subcellularLocation>
</comment>
<dbReference type="GO" id="GO:0005634">
    <property type="term" value="C:nucleus"/>
    <property type="evidence" value="ECO:0007669"/>
    <property type="project" value="UniProtKB-SubCell"/>
</dbReference>
<dbReference type="EMBL" id="CAKOGL010000031">
    <property type="protein sequence ID" value="CAH2108084.1"/>
    <property type="molecule type" value="Genomic_DNA"/>
</dbReference>
<dbReference type="Pfam" id="PF03221">
    <property type="entry name" value="HTH_Tnp_Tc5"/>
    <property type="match status" value="1"/>
</dbReference>
<accession>A0AAU9V9R7</accession>
<dbReference type="PROSITE" id="PS51253">
    <property type="entry name" value="HTH_CENPB"/>
    <property type="match status" value="1"/>
</dbReference>
<evidence type="ECO:0000313" key="5">
    <source>
        <dbReference type="EMBL" id="CAH2108084.1"/>
    </source>
</evidence>